<keyword evidence="5" id="KW-0539">Nucleus</keyword>
<evidence type="ECO:0008006" key="9">
    <source>
        <dbReference type="Google" id="ProtNLM"/>
    </source>
</evidence>
<evidence type="ECO:0000256" key="4">
    <source>
        <dbReference type="ARBA" id="ARBA00023043"/>
    </source>
</evidence>
<evidence type="ECO:0000256" key="1">
    <source>
        <dbReference type="ARBA" id="ARBA00004123"/>
    </source>
</evidence>
<protein>
    <recommendedName>
        <fullName evidence="9">J domain-containing protein</fullName>
    </recommendedName>
</protein>
<gene>
    <name evidence="7" type="ORF">M413DRAFT_79642</name>
</gene>
<comment type="subcellular location">
    <subcellularLocation>
        <location evidence="1">Nucleus</location>
    </subcellularLocation>
</comment>
<evidence type="ECO:0000256" key="5">
    <source>
        <dbReference type="ARBA" id="ARBA00023242"/>
    </source>
</evidence>
<dbReference type="AlphaFoldDB" id="A0A0C3BEJ5"/>
<keyword evidence="2" id="KW-0597">Phosphoprotein</keyword>
<dbReference type="Proteomes" id="UP000053424">
    <property type="component" value="Unassembled WGS sequence"/>
</dbReference>
<proteinExistence type="predicted"/>
<dbReference type="HOGENOM" id="CLU_1326520_0_0_1"/>
<sequence>MKAEEEERRLKEEKEGNHRDQEAQRRQQFQEMERMLQDEEFIASLDPKVEEHARLLQEVQFRKREAEIKRRTEERKKRSDKQRESRRKQEKIEAEIRMRAASMPLSQEARMFLYHERLWHRIALPEADSKKLTWSDIPWPVAMNPRSPEEISQHLVVAYMQSSFWAENDSVKSAKKRIKESLRRWHPDRFDQICLARVIDSDKECGI</sequence>
<dbReference type="GO" id="GO:0043124">
    <property type="term" value="P:negative regulation of canonical NF-kappaB signal transduction"/>
    <property type="evidence" value="ECO:0007669"/>
    <property type="project" value="InterPro"/>
</dbReference>
<feature type="region of interest" description="Disordered" evidence="6">
    <location>
        <begin position="1"/>
        <end position="28"/>
    </location>
</feature>
<dbReference type="EMBL" id="KN831828">
    <property type="protein sequence ID" value="KIM35190.1"/>
    <property type="molecule type" value="Genomic_DNA"/>
</dbReference>
<reference evidence="7 8" key="1">
    <citation type="submission" date="2014-04" db="EMBL/GenBank/DDBJ databases">
        <authorList>
            <consortium name="DOE Joint Genome Institute"/>
            <person name="Kuo A."/>
            <person name="Gay G."/>
            <person name="Dore J."/>
            <person name="Kohler A."/>
            <person name="Nagy L.G."/>
            <person name="Floudas D."/>
            <person name="Copeland A."/>
            <person name="Barry K.W."/>
            <person name="Cichocki N."/>
            <person name="Veneault-Fourrey C."/>
            <person name="LaButti K."/>
            <person name="Lindquist E.A."/>
            <person name="Lipzen A."/>
            <person name="Lundell T."/>
            <person name="Morin E."/>
            <person name="Murat C."/>
            <person name="Sun H."/>
            <person name="Tunlid A."/>
            <person name="Henrissat B."/>
            <person name="Grigoriev I.V."/>
            <person name="Hibbett D.S."/>
            <person name="Martin F."/>
            <person name="Nordberg H.P."/>
            <person name="Cantor M.N."/>
            <person name="Hua S.X."/>
        </authorList>
    </citation>
    <scope>NUCLEOTIDE SEQUENCE [LARGE SCALE GENOMIC DNA]</scope>
    <source>
        <strain evidence="8">h7</strain>
    </source>
</reference>
<dbReference type="GO" id="GO:0005634">
    <property type="term" value="C:nucleus"/>
    <property type="evidence" value="ECO:0007669"/>
    <property type="project" value="UniProtKB-SubCell"/>
</dbReference>
<evidence type="ECO:0000256" key="2">
    <source>
        <dbReference type="ARBA" id="ARBA00022553"/>
    </source>
</evidence>
<evidence type="ECO:0000313" key="7">
    <source>
        <dbReference type="EMBL" id="KIM35190.1"/>
    </source>
</evidence>
<feature type="region of interest" description="Disordered" evidence="6">
    <location>
        <begin position="66"/>
        <end position="92"/>
    </location>
</feature>
<dbReference type="OrthoDB" id="412109at2759"/>
<dbReference type="PANTHER" id="PTHR15263:SF1">
    <property type="entry name" value="NF-KAPPA-B INHIBITOR-LIKE PROTEIN 1"/>
    <property type="match status" value="1"/>
</dbReference>
<evidence type="ECO:0000313" key="8">
    <source>
        <dbReference type="Proteomes" id="UP000053424"/>
    </source>
</evidence>
<keyword evidence="3" id="KW-0677">Repeat</keyword>
<accession>A0A0C3BEJ5</accession>
<keyword evidence="4" id="KW-0040">ANK repeat</keyword>
<organism evidence="7 8">
    <name type="scientific">Hebeloma cylindrosporum</name>
    <dbReference type="NCBI Taxonomy" id="76867"/>
    <lineage>
        <taxon>Eukaryota</taxon>
        <taxon>Fungi</taxon>
        <taxon>Dikarya</taxon>
        <taxon>Basidiomycota</taxon>
        <taxon>Agaricomycotina</taxon>
        <taxon>Agaricomycetes</taxon>
        <taxon>Agaricomycetidae</taxon>
        <taxon>Agaricales</taxon>
        <taxon>Agaricineae</taxon>
        <taxon>Hymenogastraceae</taxon>
        <taxon>Hebeloma</taxon>
    </lineage>
</organism>
<evidence type="ECO:0000256" key="3">
    <source>
        <dbReference type="ARBA" id="ARBA00022737"/>
    </source>
</evidence>
<keyword evidence="8" id="KW-1185">Reference proteome</keyword>
<feature type="compositionally biased region" description="Basic and acidic residues" evidence="6">
    <location>
        <begin position="1"/>
        <end position="25"/>
    </location>
</feature>
<dbReference type="InterPro" id="IPR038753">
    <property type="entry name" value="NFKBIL1"/>
</dbReference>
<evidence type="ECO:0000256" key="6">
    <source>
        <dbReference type="SAM" id="MobiDB-lite"/>
    </source>
</evidence>
<reference evidence="8" key="2">
    <citation type="submission" date="2015-01" db="EMBL/GenBank/DDBJ databases">
        <title>Evolutionary Origins and Diversification of the Mycorrhizal Mutualists.</title>
        <authorList>
            <consortium name="DOE Joint Genome Institute"/>
            <consortium name="Mycorrhizal Genomics Consortium"/>
            <person name="Kohler A."/>
            <person name="Kuo A."/>
            <person name="Nagy L.G."/>
            <person name="Floudas D."/>
            <person name="Copeland A."/>
            <person name="Barry K.W."/>
            <person name="Cichocki N."/>
            <person name="Veneault-Fourrey C."/>
            <person name="LaButti K."/>
            <person name="Lindquist E.A."/>
            <person name="Lipzen A."/>
            <person name="Lundell T."/>
            <person name="Morin E."/>
            <person name="Murat C."/>
            <person name="Riley R."/>
            <person name="Ohm R."/>
            <person name="Sun H."/>
            <person name="Tunlid A."/>
            <person name="Henrissat B."/>
            <person name="Grigoriev I.V."/>
            <person name="Hibbett D.S."/>
            <person name="Martin F."/>
        </authorList>
    </citation>
    <scope>NUCLEOTIDE SEQUENCE [LARGE SCALE GENOMIC DNA]</scope>
    <source>
        <strain evidence="8">h7</strain>
    </source>
</reference>
<name>A0A0C3BEJ5_HEBCY</name>
<dbReference type="PANTHER" id="PTHR15263">
    <property type="entry name" value="I-KAPPA-B-LIKE PROTEIN IKBL"/>
    <property type="match status" value="1"/>
</dbReference>
<feature type="compositionally biased region" description="Basic and acidic residues" evidence="6">
    <location>
        <begin position="66"/>
        <end position="83"/>
    </location>
</feature>